<accession>A0A1G6QR59</accession>
<name>A0A1G6QR59_9BACT</name>
<dbReference type="AlphaFoldDB" id="A0A1G6QR59"/>
<evidence type="ECO:0000313" key="2">
    <source>
        <dbReference type="Proteomes" id="UP000199060"/>
    </source>
</evidence>
<keyword evidence="2" id="KW-1185">Reference proteome</keyword>
<gene>
    <name evidence="1" type="ORF">SAMN04488104_10108</name>
</gene>
<reference evidence="2" key="1">
    <citation type="submission" date="2016-10" db="EMBL/GenBank/DDBJ databases">
        <authorList>
            <person name="Varghese N."/>
            <person name="Submissions S."/>
        </authorList>
    </citation>
    <scope>NUCLEOTIDE SEQUENCE [LARGE SCALE GENOMIC DNA]</scope>
    <source>
        <strain evidence="2">DSM 23095</strain>
    </source>
</reference>
<evidence type="ECO:0000313" key="1">
    <source>
        <dbReference type="EMBL" id="SDC94205.1"/>
    </source>
</evidence>
<protein>
    <submittedName>
        <fullName evidence="1">Uncharacterized protein</fullName>
    </submittedName>
</protein>
<dbReference type="EMBL" id="FNAC01000010">
    <property type="protein sequence ID" value="SDC94205.1"/>
    <property type="molecule type" value="Genomic_DNA"/>
</dbReference>
<proteinExistence type="predicted"/>
<dbReference type="Proteomes" id="UP000199060">
    <property type="component" value="Unassembled WGS sequence"/>
</dbReference>
<sequence>MLKTFIITYKKLIQLMKKTFTSSFLGLVISGLLLGACSQMASYENEDLQLEQAKVDKDGGFVLTPLGGGENFREYDEADCSIDCIVPGSEDYFVKSGTATESSGGGNNINTKEVTYRAYNTETDFVVEVDYNKLSGNFNAKADITIAIDGDLLLIEEVPFGSTVSHSIPLPDGWMACDVVDFYVIQEGGGNGIAWIETYSLFEVCSVECVIVKETGYVGNLEGENSGKPGEGFNNAWWYAFDIEGDATQNVYENENIIGSATYDEIEGTITISLDSDYSLSEGEDESVKWYSYADDELPTAGRPKPGDAPNKGTSLVIDTNSDRYYLIHLDVQTCETEE</sequence>
<organism evidence="1 2">
    <name type="scientific">Algoriphagus faecimaris</name>
    <dbReference type="NCBI Taxonomy" id="686796"/>
    <lineage>
        <taxon>Bacteria</taxon>
        <taxon>Pseudomonadati</taxon>
        <taxon>Bacteroidota</taxon>
        <taxon>Cytophagia</taxon>
        <taxon>Cytophagales</taxon>
        <taxon>Cyclobacteriaceae</taxon>
        <taxon>Algoriphagus</taxon>
    </lineage>
</organism>
<dbReference type="STRING" id="686796.SAMN04488104_10108"/>